<evidence type="ECO:0000256" key="1">
    <source>
        <dbReference type="ARBA" id="ARBA00001938"/>
    </source>
</evidence>
<dbReference type="Gene3D" id="3.30.559.10">
    <property type="entry name" value="Chloramphenicol acetyltransferase-like domain"/>
    <property type="match status" value="1"/>
</dbReference>
<dbReference type="InterPro" id="IPR003016">
    <property type="entry name" value="2-oxoA_DH_lipoyl-BS"/>
</dbReference>
<dbReference type="PROSITE" id="PS51826">
    <property type="entry name" value="PSBD"/>
    <property type="match status" value="1"/>
</dbReference>
<evidence type="ECO:0000256" key="2">
    <source>
        <dbReference type="ARBA" id="ARBA00007317"/>
    </source>
</evidence>
<evidence type="ECO:0000256" key="4">
    <source>
        <dbReference type="ARBA" id="ARBA00022823"/>
    </source>
</evidence>
<comment type="cofactor">
    <cofactor evidence="1 6">
        <name>(R)-lipoate</name>
        <dbReference type="ChEBI" id="CHEBI:83088"/>
    </cofactor>
</comment>
<keyword evidence="11" id="KW-1185">Reference proteome</keyword>
<feature type="domain" description="Lipoyl-binding" evidence="8">
    <location>
        <begin position="6"/>
        <end position="81"/>
    </location>
</feature>
<evidence type="ECO:0000256" key="5">
    <source>
        <dbReference type="ARBA" id="ARBA00023315"/>
    </source>
</evidence>
<dbReference type="AlphaFoldDB" id="A0A6I2FBJ5"/>
<dbReference type="PROSITE" id="PS00189">
    <property type="entry name" value="LIPOYL"/>
    <property type="match status" value="1"/>
</dbReference>
<dbReference type="SUPFAM" id="SSF52777">
    <property type="entry name" value="CoA-dependent acyltransferases"/>
    <property type="match status" value="1"/>
</dbReference>
<feature type="region of interest" description="Disordered" evidence="7">
    <location>
        <begin position="144"/>
        <end position="183"/>
    </location>
</feature>
<organism evidence="10 11">
    <name type="scientific">Agromyces agglutinans</name>
    <dbReference type="NCBI Taxonomy" id="2662258"/>
    <lineage>
        <taxon>Bacteria</taxon>
        <taxon>Bacillati</taxon>
        <taxon>Actinomycetota</taxon>
        <taxon>Actinomycetes</taxon>
        <taxon>Micrococcales</taxon>
        <taxon>Microbacteriaceae</taxon>
        <taxon>Agromyces</taxon>
    </lineage>
</organism>
<feature type="region of interest" description="Disordered" evidence="7">
    <location>
        <begin position="89"/>
        <end position="125"/>
    </location>
</feature>
<dbReference type="Pfam" id="PF00364">
    <property type="entry name" value="Biotin_lipoyl"/>
    <property type="match status" value="1"/>
</dbReference>
<feature type="region of interest" description="Disordered" evidence="7">
    <location>
        <begin position="226"/>
        <end position="265"/>
    </location>
</feature>
<protein>
    <recommendedName>
        <fullName evidence="6">Dihydrolipoamide acetyltransferase component of pyruvate dehydrogenase complex</fullName>
        <ecNumber evidence="6">2.3.1.-</ecNumber>
    </recommendedName>
</protein>
<name>A0A6I2FBJ5_9MICO</name>
<dbReference type="InterPro" id="IPR050743">
    <property type="entry name" value="2-oxoacid_DH_E2_comp"/>
</dbReference>
<dbReference type="PANTHER" id="PTHR43178">
    <property type="entry name" value="DIHYDROLIPOAMIDE ACETYLTRANSFERASE COMPONENT OF PYRUVATE DEHYDROGENASE COMPLEX"/>
    <property type="match status" value="1"/>
</dbReference>
<feature type="domain" description="Peripheral subunit-binding (PSBD)" evidence="9">
    <location>
        <begin position="187"/>
        <end position="224"/>
    </location>
</feature>
<feature type="compositionally biased region" description="Low complexity" evidence="7">
    <location>
        <begin position="96"/>
        <end position="119"/>
    </location>
</feature>
<evidence type="ECO:0000259" key="9">
    <source>
        <dbReference type="PROSITE" id="PS51826"/>
    </source>
</evidence>
<dbReference type="InterPro" id="IPR011053">
    <property type="entry name" value="Single_hybrid_motif"/>
</dbReference>
<dbReference type="GO" id="GO:0031405">
    <property type="term" value="F:lipoic acid binding"/>
    <property type="evidence" value="ECO:0007669"/>
    <property type="project" value="TreeGrafter"/>
</dbReference>
<dbReference type="InterPro" id="IPR004167">
    <property type="entry name" value="PSBD"/>
</dbReference>
<dbReference type="GO" id="GO:0005737">
    <property type="term" value="C:cytoplasm"/>
    <property type="evidence" value="ECO:0007669"/>
    <property type="project" value="TreeGrafter"/>
</dbReference>
<gene>
    <name evidence="10" type="ORF">GE115_05375</name>
</gene>
<dbReference type="PANTHER" id="PTHR43178:SF5">
    <property type="entry name" value="LIPOAMIDE ACYLTRANSFERASE COMPONENT OF BRANCHED-CHAIN ALPHA-KETO ACID DEHYDROGENASE COMPLEX, MITOCHONDRIAL"/>
    <property type="match status" value="1"/>
</dbReference>
<dbReference type="InterPro" id="IPR000089">
    <property type="entry name" value="Biotin_lipoyl"/>
</dbReference>
<dbReference type="EC" id="2.3.1.-" evidence="6"/>
<dbReference type="Proteomes" id="UP000431080">
    <property type="component" value="Unassembled WGS sequence"/>
</dbReference>
<proteinExistence type="inferred from homology"/>
<keyword evidence="4 6" id="KW-0450">Lipoyl</keyword>
<evidence type="ECO:0000313" key="10">
    <source>
        <dbReference type="EMBL" id="MRG59303.1"/>
    </source>
</evidence>
<evidence type="ECO:0000256" key="3">
    <source>
        <dbReference type="ARBA" id="ARBA00022679"/>
    </source>
</evidence>
<dbReference type="RefSeq" id="WP_153683731.1">
    <property type="nucleotide sequence ID" value="NZ_WJIF01000002.1"/>
</dbReference>
<dbReference type="Gene3D" id="4.10.320.10">
    <property type="entry name" value="E3-binding domain"/>
    <property type="match status" value="1"/>
</dbReference>
<feature type="compositionally biased region" description="Low complexity" evidence="7">
    <location>
        <begin position="164"/>
        <end position="176"/>
    </location>
</feature>
<comment type="similarity">
    <text evidence="2 6">Belongs to the 2-oxoacid dehydrogenase family.</text>
</comment>
<dbReference type="PROSITE" id="PS50968">
    <property type="entry name" value="BIOTINYL_LIPOYL"/>
    <property type="match status" value="1"/>
</dbReference>
<evidence type="ECO:0000313" key="11">
    <source>
        <dbReference type="Proteomes" id="UP000431080"/>
    </source>
</evidence>
<evidence type="ECO:0000256" key="7">
    <source>
        <dbReference type="SAM" id="MobiDB-lite"/>
    </source>
</evidence>
<dbReference type="SUPFAM" id="SSF51230">
    <property type="entry name" value="Single hybrid motif"/>
    <property type="match status" value="1"/>
</dbReference>
<evidence type="ECO:0000256" key="6">
    <source>
        <dbReference type="RuleBase" id="RU003423"/>
    </source>
</evidence>
<dbReference type="Gene3D" id="2.40.50.100">
    <property type="match status" value="1"/>
</dbReference>
<dbReference type="CDD" id="cd06849">
    <property type="entry name" value="lipoyl_domain"/>
    <property type="match status" value="1"/>
</dbReference>
<accession>A0A6I2FBJ5</accession>
<dbReference type="InterPro" id="IPR001078">
    <property type="entry name" value="2-oxoacid_DH_actylTfrase"/>
</dbReference>
<comment type="caution">
    <text evidence="10">The sequence shown here is derived from an EMBL/GenBank/DDBJ whole genome shotgun (WGS) entry which is preliminary data.</text>
</comment>
<dbReference type="InterPro" id="IPR036625">
    <property type="entry name" value="E3-bd_dom_sf"/>
</dbReference>
<dbReference type="GO" id="GO:0016407">
    <property type="term" value="F:acetyltransferase activity"/>
    <property type="evidence" value="ECO:0007669"/>
    <property type="project" value="TreeGrafter"/>
</dbReference>
<dbReference type="InterPro" id="IPR023213">
    <property type="entry name" value="CAT-like_dom_sf"/>
</dbReference>
<feature type="compositionally biased region" description="Low complexity" evidence="7">
    <location>
        <begin position="226"/>
        <end position="250"/>
    </location>
</feature>
<dbReference type="SUPFAM" id="SSF47005">
    <property type="entry name" value="Peripheral subunit-binding domain of 2-oxo acid dehydrogenase complex"/>
    <property type="match status" value="1"/>
</dbReference>
<keyword evidence="5 6" id="KW-0012">Acyltransferase</keyword>
<reference evidence="10 11" key="1">
    <citation type="submission" date="2019-10" db="EMBL/GenBank/DDBJ databases">
        <authorList>
            <person name="Nie G."/>
            <person name="Ming H."/>
            <person name="Yi B."/>
        </authorList>
    </citation>
    <scope>NUCLEOTIDE SEQUENCE [LARGE SCALE GENOMIC DNA]</scope>
    <source>
        <strain evidence="10 11">CFH 90414</strain>
    </source>
</reference>
<dbReference type="Pfam" id="PF00198">
    <property type="entry name" value="2-oxoacid_dh"/>
    <property type="match status" value="1"/>
</dbReference>
<dbReference type="Pfam" id="PF02817">
    <property type="entry name" value="E3_binding"/>
    <property type="match status" value="1"/>
</dbReference>
<keyword evidence="3 6" id="KW-0808">Transferase</keyword>
<sequence length="494" mass="50669">MPTATTQVFRLPDLGEGLTEAALVGWLVQVGDVVATDQAIAEVETAKSIVELPSPFAGTVVALHGEPGEVIAVGAPVLEVVAGPAAGDVPAHRSTGVPDASAPAPAAVPRAGEPPVGAGDAAEASSTSVELEAYRAEERAGSGNVLIGYGTGSHGGAVRRRPRAGGQRVGRGAPAASAPLSGRRVAVRSPLVRRLARDLGVDVSGLTGTGSDGAITRTDVLRAADASAGTAPAPTAPSPSAEASASPIDALGSGEPSTGEPLSTGPVVAARHRMSMLRKSVSATLGRSRAEIPEATVWVDVDATDLWNLRPAMAAPGERVPSFTALLARYVLLALAEYPLLAGRIDGSDILKFEGVHLGVAADTERGLMVPVIPRADRLSIAELDRELRSLAEAARAGSLPPERLRGSTFTLNNYGSLGVDGSAAIINHPEVAILGIGRVLERAWVVDGQVVPRRIAQLSLVFDHRVCDGGYAAGFLRRVVDAIEHPLAAYTRI</sequence>
<evidence type="ECO:0000259" key="8">
    <source>
        <dbReference type="PROSITE" id="PS50968"/>
    </source>
</evidence>
<dbReference type="EMBL" id="WJIF01000002">
    <property type="protein sequence ID" value="MRG59303.1"/>
    <property type="molecule type" value="Genomic_DNA"/>
</dbReference>